<feature type="transmembrane region" description="Helical" evidence="4">
    <location>
        <begin position="14"/>
        <end position="35"/>
    </location>
</feature>
<evidence type="ECO:0000313" key="7">
    <source>
        <dbReference type="Proteomes" id="UP000275772"/>
    </source>
</evidence>
<reference evidence="6 7" key="1">
    <citation type="submission" date="2017-11" db="EMBL/GenBank/DDBJ databases">
        <authorList>
            <person name="Kracher B."/>
        </authorList>
    </citation>
    <scope>NUCLEOTIDE SEQUENCE [LARGE SCALE GENOMIC DNA]</scope>
    <source>
        <strain evidence="6 7">RACE1</strain>
    </source>
</reference>
<feature type="domain" description="Rhodopsin" evidence="5">
    <location>
        <begin position="31"/>
        <end position="281"/>
    </location>
</feature>
<evidence type="ECO:0000313" key="6">
    <source>
        <dbReference type="EMBL" id="SZF04467.1"/>
    </source>
</evidence>
<evidence type="ECO:0000256" key="1">
    <source>
        <dbReference type="ARBA" id="ARBA00004429"/>
    </source>
</evidence>
<feature type="transmembrane region" description="Helical" evidence="4">
    <location>
        <begin position="439"/>
        <end position="461"/>
    </location>
</feature>
<gene>
    <name evidence="6" type="ORF">BLGHR1_15263</name>
</gene>
<evidence type="ECO:0000256" key="2">
    <source>
        <dbReference type="ARBA" id="ARBA00022475"/>
    </source>
</evidence>
<evidence type="ECO:0000256" key="4">
    <source>
        <dbReference type="SAM" id="Phobius"/>
    </source>
</evidence>
<sequence>MAITYESTSRGQSVVIVTLTTIVLTTIFVFARLVSRLGILRTRTADDWFIILAWALALGLSISVIYGNSEELGQHEAHEPTEWLPLLRRSEYAFTILYNPALMATKTSILILYLRMAKNTQKLLRVASYVTLALVNVSGVILTFLNAFQCDPPNAAFNFVRTAESCNSIVTLYLCSAPVNIFTDLTILVLPLPVLTSMRLPPRQKSVLVATFALGIFVTIVDVVRIYYLQETRHSQNIQTSRLGTVVDFAWNAGTAFMWSAVEVNVGIICACIPTLKPLIKMVLPAMILGAGEISSSEKTSSIPSPTQHLDDARQSFFSADDSTVDRPPPVFTTELPHNGDDQYNFMIFQSTSLSMDLSPGTANLSQSNQICDSEPTTHYGFVNMNHPKTMLNIHGWESFKYCCLVTMLFFLWGFSYGLLNLLNNAISSVTQPHISHTLSLSTAYFGAYFLGALTVGQFVLRFVGFKATFITGLTIYGTGTLIFWPSAVLNSYPGFVLSNFVVGFGLAVLETAANPFIIHCGPRSMSEFRLLIAQGVQATATILSQLLAEKVLFDDITSLIDLQWTYLAVTLFTVILALFFYYLAIPEISDDELALQAGNDAILITPGDFAHSGRTWWHKFMATFTSFCARFMPKTLLLCIIAQFLYVSAQESLSIFFVPLLTSLPKLSTPLALSFTNYNLLGHSLFALGRFTFAPLCLFIAPRLLLLTAFLLSIFFATCSALLPITETSDKGSLSYMPTTAIPTAALLLFFSEAPIFPLLFTMGLLPQGRNSKRGAAFLTAAISGGGAFPWVMLAVESLHGGNEQSRFWVLVALFTTGTGIIAPIVGMKGFTRKEEQQSNKLFEHSNNHEMRNNMLTNGIDLLSIRNNKSSYVGRFSSIKRLAMQNHNAINFSQTPKNSSSNGDLTNNIIDLHATSSSHHDPSLFSTTSSTPSSSTYVYLPTRHRNFLHESA</sequence>
<comment type="subcellular location">
    <subcellularLocation>
        <location evidence="1">Cell inner membrane</location>
        <topology evidence="1">Multi-pass membrane protein</topology>
    </subcellularLocation>
</comment>
<dbReference type="Proteomes" id="UP000275772">
    <property type="component" value="Unassembled WGS sequence"/>
</dbReference>
<dbReference type="SUPFAM" id="SSF103473">
    <property type="entry name" value="MFS general substrate transporter"/>
    <property type="match status" value="1"/>
</dbReference>
<feature type="transmembrane region" description="Helical" evidence="4">
    <location>
        <begin position="779"/>
        <end position="797"/>
    </location>
</feature>
<feature type="transmembrane region" description="Helical" evidence="4">
    <location>
        <begin position="746"/>
        <end position="767"/>
    </location>
</feature>
<dbReference type="Pfam" id="PF20684">
    <property type="entry name" value="Fung_rhodopsin"/>
    <property type="match status" value="1"/>
</dbReference>
<keyword evidence="4" id="KW-0472">Membrane</keyword>
<feature type="region of interest" description="Disordered" evidence="3">
    <location>
        <begin position="919"/>
        <end position="938"/>
    </location>
</feature>
<dbReference type="EMBL" id="UNSH01000067">
    <property type="protein sequence ID" value="SZF04467.1"/>
    <property type="molecule type" value="Genomic_DNA"/>
</dbReference>
<feature type="transmembrane region" description="Helical" evidence="4">
    <location>
        <begin position="637"/>
        <end position="661"/>
    </location>
</feature>
<feature type="transmembrane region" description="Helical" evidence="4">
    <location>
        <begin position="47"/>
        <end position="66"/>
    </location>
</feature>
<dbReference type="PANTHER" id="PTHR43702:SF13">
    <property type="entry name" value="MONOSACCHARIDE TRANSPORTER, PUTATIVE (AFU_ORTHOLOGUE AFUA_4G06630)-RELATED"/>
    <property type="match status" value="1"/>
</dbReference>
<feature type="transmembrane region" description="Helical" evidence="4">
    <location>
        <begin position="565"/>
        <end position="585"/>
    </location>
</feature>
<feature type="transmembrane region" description="Helical" evidence="4">
    <location>
        <begin position="399"/>
        <end position="419"/>
    </location>
</feature>
<feature type="transmembrane region" description="Helical" evidence="4">
    <location>
        <begin position="531"/>
        <end position="549"/>
    </location>
</feature>
<organism evidence="6 7">
    <name type="scientific">Blumeria hordei</name>
    <name type="common">Barley powdery mildew</name>
    <name type="synonym">Blumeria graminis f. sp. hordei</name>
    <dbReference type="NCBI Taxonomy" id="2867405"/>
    <lineage>
        <taxon>Eukaryota</taxon>
        <taxon>Fungi</taxon>
        <taxon>Dikarya</taxon>
        <taxon>Ascomycota</taxon>
        <taxon>Pezizomycotina</taxon>
        <taxon>Leotiomycetes</taxon>
        <taxon>Erysiphales</taxon>
        <taxon>Erysiphaceae</taxon>
        <taxon>Blumeria</taxon>
    </lineage>
</organism>
<feature type="transmembrane region" description="Helical" evidence="4">
    <location>
        <begin position="497"/>
        <end position="519"/>
    </location>
</feature>
<keyword evidence="4" id="KW-0812">Transmembrane</keyword>
<keyword evidence="4" id="KW-1133">Transmembrane helix</keyword>
<evidence type="ECO:0000256" key="3">
    <source>
        <dbReference type="SAM" id="MobiDB-lite"/>
    </source>
</evidence>
<dbReference type="InterPro" id="IPR036259">
    <property type="entry name" value="MFS_trans_sf"/>
</dbReference>
<protein>
    <recommendedName>
        <fullName evidence="5">Rhodopsin domain-containing protein</fullName>
    </recommendedName>
</protein>
<dbReference type="VEuPathDB" id="FungiDB:BLGHR1_15263"/>
<feature type="compositionally biased region" description="Low complexity" evidence="3">
    <location>
        <begin position="927"/>
        <end position="937"/>
    </location>
</feature>
<name>A0A383UX24_BLUHO</name>
<accession>A0A383UX24</accession>
<feature type="transmembrane region" description="Helical" evidence="4">
    <location>
        <begin position="92"/>
        <end position="114"/>
    </location>
</feature>
<feature type="transmembrane region" description="Helical" evidence="4">
    <location>
        <begin position="468"/>
        <end position="485"/>
    </location>
</feature>
<dbReference type="PANTHER" id="PTHR43702">
    <property type="entry name" value="L-FUCOSE-PROTON SYMPORTER"/>
    <property type="match status" value="1"/>
</dbReference>
<keyword evidence="2" id="KW-1003">Cell membrane</keyword>
<proteinExistence type="predicted"/>
<evidence type="ECO:0000259" key="5">
    <source>
        <dbReference type="Pfam" id="PF20684"/>
    </source>
</evidence>
<feature type="transmembrane region" description="Helical" evidence="4">
    <location>
        <begin position="126"/>
        <end position="148"/>
    </location>
</feature>
<feature type="transmembrane region" description="Helical" evidence="4">
    <location>
        <begin position="681"/>
        <end position="700"/>
    </location>
</feature>
<dbReference type="InterPro" id="IPR049326">
    <property type="entry name" value="Rhodopsin_dom_fungi"/>
</dbReference>
<dbReference type="AlphaFoldDB" id="A0A383UX24"/>
<feature type="transmembrane region" description="Helical" evidence="4">
    <location>
        <begin position="705"/>
        <end position="726"/>
    </location>
</feature>
<dbReference type="Gene3D" id="1.20.1250.20">
    <property type="entry name" value="MFS general substrate transporter like domains"/>
    <property type="match status" value="2"/>
</dbReference>
<feature type="transmembrane region" description="Helical" evidence="4">
    <location>
        <begin position="809"/>
        <end position="828"/>
    </location>
</feature>
<dbReference type="InterPro" id="IPR050375">
    <property type="entry name" value="MFS_TsgA-like"/>
</dbReference>
<dbReference type="GO" id="GO:0005886">
    <property type="term" value="C:plasma membrane"/>
    <property type="evidence" value="ECO:0007669"/>
    <property type="project" value="UniProtKB-SubCell"/>
</dbReference>
<feature type="transmembrane region" description="Helical" evidence="4">
    <location>
        <begin position="207"/>
        <end position="229"/>
    </location>
</feature>